<organism evidence="2 3">
    <name type="scientific">Pycnococcus provasolii</name>
    <dbReference type="NCBI Taxonomy" id="41880"/>
    <lineage>
        <taxon>Eukaryota</taxon>
        <taxon>Viridiplantae</taxon>
        <taxon>Chlorophyta</taxon>
        <taxon>Pseudoscourfieldiophyceae</taxon>
        <taxon>Pseudoscourfieldiales</taxon>
        <taxon>Pycnococcaceae</taxon>
        <taxon>Pycnococcus</taxon>
    </lineage>
</organism>
<keyword evidence="3" id="KW-1185">Reference proteome</keyword>
<proteinExistence type="predicted"/>
<evidence type="ECO:0000256" key="1">
    <source>
        <dbReference type="SAM" id="MobiDB-lite"/>
    </source>
</evidence>
<comment type="caution">
    <text evidence="2">The sequence shown here is derived from an EMBL/GenBank/DDBJ whole genome shotgun (WGS) entry which is preliminary data.</text>
</comment>
<protein>
    <submittedName>
        <fullName evidence="2">Uncharacterized protein</fullName>
    </submittedName>
</protein>
<accession>A0A830HKS5</accession>
<reference evidence="2" key="1">
    <citation type="submission" date="2020-10" db="EMBL/GenBank/DDBJ databases">
        <title>Unveiling of a novel bifunctional photoreceptor, Dualchrome1, isolated from a cosmopolitan green alga.</title>
        <authorList>
            <person name="Suzuki S."/>
            <person name="Kawachi M."/>
        </authorList>
    </citation>
    <scope>NUCLEOTIDE SEQUENCE</scope>
    <source>
        <strain evidence="2">NIES 2893</strain>
    </source>
</reference>
<name>A0A830HKS5_9CHLO</name>
<feature type="region of interest" description="Disordered" evidence="1">
    <location>
        <begin position="69"/>
        <end position="115"/>
    </location>
</feature>
<evidence type="ECO:0000313" key="3">
    <source>
        <dbReference type="Proteomes" id="UP000660262"/>
    </source>
</evidence>
<dbReference type="EMBL" id="BNJQ01000018">
    <property type="protein sequence ID" value="GHP07764.1"/>
    <property type="molecule type" value="Genomic_DNA"/>
</dbReference>
<sequence>MAAITPPGVIAPSGDHGSWTSYMSQNVIHDYSLWLTSVSLVPSKLSSSYSAADRALHAEADALWGHAANRSKSRSLRGVNNQNQNNASSSRSLQEHSEKNAKVSTAASEHAVSLRRKHNFTRQGWTHLPKPSLAPTHISYAGATAFVNGFQPGRGGRPLRPFRPTPDDDDVPMKRQTAQMCVDLDHDVGSAASVPKNSAYFAPRKHVPNWRPHSAAGQRYVPPPRRRANDEPRAVGMAWEQKQSRCFDLSNFLYMQKDLLKTSKDTRRVASATTSRRSYRLP</sequence>
<feature type="region of interest" description="Disordered" evidence="1">
    <location>
        <begin position="149"/>
        <end position="170"/>
    </location>
</feature>
<dbReference type="AlphaFoldDB" id="A0A830HKS5"/>
<gene>
    <name evidence="2" type="ORF">PPROV_000650600</name>
</gene>
<evidence type="ECO:0000313" key="2">
    <source>
        <dbReference type="EMBL" id="GHP07764.1"/>
    </source>
</evidence>
<dbReference type="Proteomes" id="UP000660262">
    <property type="component" value="Unassembled WGS sequence"/>
</dbReference>